<organism evidence="1 2">
    <name type="scientific">Pisum sativum</name>
    <name type="common">Garden pea</name>
    <name type="synonym">Lathyrus oleraceus</name>
    <dbReference type="NCBI Taxonomy" id="3888"/>
    <lineage>
        <taxon>Eukaryota</taxon>
        <taxon>Viridiplantae</taxon>
        <taxon>Streptophyta</taxon>
        <taxon>Embryophyta</taxon>
        <taxon>Tracheophyta</taxon>
        <taxon>Spermatophyta</taxon>
        <taxon>Magnoliopsida</taxon>
        <taxon>eudicotyledons</taxon>
        <taxon>Gunneridae</taxon>
        <taxon>Pentapetalae</taxon>
        <taxon>rosids</taxon>
        <taxon>fabids</taxon>
        <taxon>Fabales</taxon>
        <taxon>Fabaceae</taxon>
        <taxon>Papilionoideae</taxon>
        <taxon>50 kb inversion clade</taxon>
        <taxon>NPAAA clade</taxon>
        <taxon>Hologalegina</taxon>
        <taxon>IRL clade</taxon>
        <taxon>Fabeae</taxon>
        <taxon>Lathyrus</taxon>
    </lineage>
</organism>
<dbReference type="Gramene" id="Psat05G0411300-T1">
    <property type="protein sequence ID" value="KAI5408151.1"/>
    <property type="gene ID" value="KIW84_054113"/>
</dbReference>
<sequence>MVDGTSNVAFPLINIVVIANHSSFRVLVDDGSSLTYGEGSGIRTICVFFFMVPCKNVYNNIIGWSFLATLDSITSHVHLKLKYRDEPGRPIVIKVASSELVTYKK</sequence>
<accession>A0A9D4WX10</accession>
<keyword evidence="2" id="KW-1185">Reference proteome</keyword>
<dbReference type="AlphaFoldDB" id="A0A9D4WX10"/>
<reference evidence="1 2" key="1">
    <citation type="journal article" date="2022" name="Nat. Genet.">
        <title>Improved pea reference genome and pan-genome highlight genomic features and evolutionary characteristics.</title>
        <authorList>
            <person name="Yang T."/>
            <person name="Liu R."/>
            <person name="Luo Y."/>
            <person name="Hu S."/>
            <person name="Wang D."/>
            <person name="Wang C."/>
            <person name="Pandey M.K."/>
            <person name="Ge S."/>
            <person name="Xu Q."/>
            <person name="Li N."/>
            <person name="Li G."/>
            <person name="Huang Y."/>
            <person name="Saxena R.K."/>
            <person name="Ji Y."/>
            <person name="Li M."/>
            <person name="Yan X."/>
            <person name="He Y."/>
            <person name="Liu Y."/>
            <person name="Wang X."/>
            <person name="Xiang C."/>
            <person name="Varshney R.K."/>
            <person name="Ding H."/>
            <person name="Gao S."/>
            <person name="Zong X."/>
        </authorList>
    </citation>
    <scope>NUCLEOTIDE SEQUENCE [LARGE SCALE GENOMIC DNA]</scope>
    <source>
        <strain evidence="1 2">cv. Zhongwan 6</strain>
    </source>
</reference>
<comment type="caution">
    <text evidence="1">The sequence shown here is derived from an EMBL/GenBank/DDBJ whole genome shotgun (WGS) entry which is preliminary data.</text>
</comment>
<name>A0A9D4WX10_PEA</name>
<evidence type="ECO:0000313" key="2">
    <source>
        <dbReference type="Proteomes" id="UP001058974"/>
    </source>
</evidence>
<gene>
    <name evidence="1" type="ORF">KIW84_054113</name>
</gene>
<dbReference type="Proteomes" id="UP001058974">
    <property type="component" value="Chromosome 5"/>
</dbReference>
<protein>
    <submittedName>
        <fullName evidence="1">Uncharacterized protein</fullName>
    </submittedName>
</protein>
<evidence type="ECO:0000313" key="1">
    <source>
        <dbReference type="EMBL" id="KAI5408151.1"/>
    </source>
</evidence>
<proteinExistence type="predicted"/>
<dbReference type="EMBL" id="JAMSHJ010000005">
    <property type="protein sequence ID" value="KAI5408151.1"/>
    <property type="molecule type" value="Genomic_DNA"/>
</dbReference>